<dbReference type="RefSeq" id="XP_011327377.1">
    <property type="nucleotide sequence ID" value="XM_011329075.1"/>
</dbReference>
<dbReference type="Proteomes" id="UP000070720">
    <property type="component" value="Chromosome 4"/>
</dbReference>
<dbReference type="HOGENOM" id="CLU_1586629_0_0_1"/>
<evidence type="ECO:0000313" key="2">
    <source>
        <dbReference type="EnsemblFungi" id="CEF85308"/>
    </source>
</evidence>
<evidence type="ECO:0000313" key="3">
    <source>
        <dbReference type="Proteomes" id="UP000070720"/>
    </source>
</evidence>
<name>I1S8J0_GIBZE</name>
<reference evidence="1 3" key="3">
    <citation type="journal article" date="2015" name="BMC Genomics">
        <title>The completed genome sequence of the pathogenic ascomycete fungus Fusarium graminearum.</title>
        <authorList>
            <person name="King R."/>
            <person name="Urban M."/>
            <person name="Hammond-Kosack M.C."/>
            <person name="Hassani-Pak K."/>
            <person name="Hammond-Kosack K.E."/>
        </authorList>
    </citation>
    <scope>NUCLEOTIDE SEQUENCE [LARGE SCALE GENOMIC DNA]</scope>
    <source>
        <strain evidence="3">ATCC MYA-4620 / CBS 123657 / FGSC 9075 / NRRL 31084 / PH-1</strain>
        <strain evidence="1">PH-1</strain>
    </source>
</reference>
<proteinExistence type="predicted"/>
<evidence type="ECO:0000313" key="1">
    <source>
        <dbReference type="EMBL" id="CEF85308.1"/>
    </source>
</evidence>
<dbReference type="EMBL" id="HG970335">
    <property type="protein sequence ID" value="CEF85308.1"/>
    <property type="molecule type" value="Genomic_DNA"/>
</dbReference>
<dbReference type="InParanoid" id="I1S8J0"/>
<dbReference type="KEGG" id="fgr:FGSG_13168"/>
<gene>
    <name evidence="1" type="ORF">FGRAMPH1_01T25173</name>
</gene>
<dbReference type="AlphaFoldDB" id="I1S8J0"/>
<dbReference type="VEuPathDB" id="FungiDB:FGRAMPH1_01G25173"/>
<organism evidence="1 3">
    <name type="scientific">Gibberella zeae (strain ATCC MYA-4620 / CBS 123657 / FGSC 9075 / NRRL 31084 / PH-1)</name>
    <name type="common">Wheat head blight fungus</name>
    <name type="synonym">Fusarium graminearum</name>
    <dbReference type="NCBI Taxonomy" id="229533"/>
    <lineage>
        <taxon>Eukaryota</taxon>
        <taxon>Fungi</taxon>
        <taxon>Dikarya</taxon>
        <taxon>Ascomycota</taxon>
        <taxon>Pezizomycotina</taxon>
        <taxon>Sordariomycetes</taxon>
        <taxon>Hypocreomycetidae</taxon>
        <taxon>Hypocreales</taxon>
        <taxon>Nectriaceae</taxon>
        <taxon>Fusarium</taxon>
    </lineage>
</organism>
<accession>A0A098DWQ0</accession>
<reference evidence="2 3" key="1">
    <citation type="journal article" date="2007" name="Science">
        <title>The Fusarium graminearum genome reveals a link between localized polymorphism and pathogen specialization.</title>
        <authorList>
            <person name="Cuomo C.A."/>
            <person name="Gueldener U."/>
            <person name="Xu J.-R."/>
            <person name="Trail F."/>
            <person name="Turgeon B.G."/>
            <person name="Di Pietro A."/>
            <person name="Walton J.D."/>
            <person name="Ma L.-J."/>
            <person name="Baker S.E."/>
            <person name="Rep M."/>
            <person name="Adam G."/>
            <person name="Antoniw J."/>
            <person name="Baldwin T."/>
            <person name="Calvo S.E."/>
            <person name="Chang Y.-L."/>
            <person name="DeCaprio D."/>
            <person name="Gale L.R."/>
            <person name="Gnerre S."/>
            <person name="Goswami R.S."/>
            <person name="Hammond-Kosack K."/>
            <person name="Harris L.J."/>
            <person name="Hilburn K."/>
            <person name="Kennell J.C."/>
            <person name="Kroken S."/>
            <person name="Magnuson J.K."/>
            <person name="Mannhaupt G."/>
            <person name="Mauceli E.W."/>
            <person name="Mewes H.-W."/>
            <person name="Mitterbauer R."/>
            <person name="Muehlbauer G."/>
            <person name="Muensterkoetter M."/>
            <person name="Nelson D."/>
            <person name="O'Donnell K."/>
            <person name="Ouellet T."/>
            <person name="Qi W."/>
            <person name="Quesneville H."/>
            <person name="Roncero M.I.G."/>
            <person name="Seong K.-Y."/>
            <person name="Tetko I.V."/>
            <person name="Urban M."/>
            <person name="Waalwijk C."/>
            <person name="Ward T.J."/>
            <person name="Yao J."/>
            <person name="Birren B.W."/>
            <person name="Kistler H.C."/>
        </authorList>
    </citation>
    <scope>NUCLEOTIDE SEQUENCE [LARGE SCALE GENOMIC DNA]</scope>
    <source>
        <strain evidence="3">ATCC MYA-4620 / CBS 123657 / FGSC 9075 / NRRL 31084 / PH-1</strain>
        <strain evidence="2">PH-1 / ATCC MYA-4620 / FGSC 9075 / NRRL 31084</strain>
    </source>
</reference>
<protein>
    <submittedName>
        <fullName evidence="1">Chromosome 4, complete genome</fullName>
    </submittedName>
</protein>
<keyword evidence="3" id="KW-1185">Reference proteome</keyword>
<dbReference type="EnsemblFungi" id="CEF85308">
    <property type="protein sequence ID" value="CEF85308"/>
    <property type="gene ID" value="FGRRES_13168"/>
</dbReference>
<sequence length="168" mass="18498">MASGKPEPSVIRTMNIAAGIIKSSPLDVTRLRSGQNVSNELKTKRLVDLFASWRYCLSPFFSYLTPVAASLQHYAKLPDSILGIEMYTAANIRPVSKVNASSTESIFISRVLSIGLSSLIAKMYSLMRHEETLHRGSAAESFTVPLPSFLWAIGFIVYVESLEFGIAH</sequence>
<reference evidence="2" key="4">
    <citation type="submission" date="2017-01" db="UniProtKB">
        <authorList>
            <consortium name="EnsemblFungi"/>
        </authorList>
    </citation>
    <scope>IDENTIFICATION</scope>
    <source>
        <strain evidence="2">PH-1 / ATCC MYA-4620 / FGSC 9075 / NRRL 31084</strain>
    </source>
</reference>
<reference evidence="2 3" key="2">
    <citation type="journal article" date="2010" name="Nature">
        <title>Comparative genomics reveals mobile pathogenicity chromosomes in Fusarium.</title>
        <authorList>
            <person name="Ma L.J."/>
            <person name="van der Does H.C."/>
            <person name="Borkovich K.A."/>
            <person name="Coleman J.J."/>
            <person name="Daboussi M.J."/>
            <person name="Di Pietro A."/>
            <person name="Dufresne M."/>
            <person name="Freitag M."/>
            <person name="Grabherr M."/>
            <person name="Henrissat B."/>
            <person name="Houterman P.M."/>
            <person name="Kang S."/>
            <person name="Shim W.B."/>
            <person name="Woloshuk C."/>
            <person name="Xie X."/>
            <person name="Xu J.R."/>
            <person name="Antoniw J."/>
            <person name="Baker S.E."/>
            <person name="Bluhm B.H."/>
            <person name="Breakspear A."/>
            <person name="Brown D.W."/>
            <person name="Butchko R.A."/>
            <person name="Chapman S."/>
            <person name="Coulson R."/>
            <person name="Coutinho P.M."/>
            <person name="Danchin E.G."/>
            <person name="Diener A."/>
            <person name="Gale L.R."/>
            <person name="Gardiner D.M."/>
            <person name="Goff S."/>
            <person name="Hammond-Kosack K.E."/>
            <person name="Hilburn K."/>
            <person name="Hua-Van A."/>
            <person name="Jonkers W."/>
            <person name="Kazan K."/>
            <person name="Kodira C.D."/>
            <person name="Koehrsen M."/>
            <person name="Kumar L."/>
            <person name="Lee Y.H."/>
            <person name="Li L."/>
            <person name="Manners J.M."/>
            <person name="Miranda-Saavedra D."/>
            <person name="Mukherjee M."/>
            <person name="Park G."/>
            <person name="Park J."/>
            <person name="Park S.Y."/>
            <person name="Proctor R.H."/>
            <person name="Regev A."/>
            <person name="Ruiz-Roldan M.C."/>
            <person name="Sain D."/>
            <person name="Sakthikumar S."/>
            <person name="Sykes S."/>
            <person name="Schwartz D.C."/>
            <person name="Turgeon B.G."/>
            <person name="Wapinski I."/>
            <person name="Yoder O."/>
            <person name="Young S."/>
            <person name="Zeng Q."/>
            <person name="Zhou S."/>
            <person name="Galagan J."/>
            <person name="Cuomo C.A."/>
            <person name="Kistler H.C."/>
            <person name="Rep M."/>
        </authorList>
    </citation>
    <scope>GENOME REANNOTATION</scope>
    <source>
        <strain evidence="3">ATCC MYA-4620 / CBS 123657 / FGSC 9075 / NRRL 31084 / PH-1</strain>
        <strain evidence="2">PH-1 / ATCC MYA-4620 / FGSC 9075 / NRRL 31084</strain>
    </source>
</reference>
<accession>I1S8J0</accession>